<feature type="non-terminal residue" evidence="1">
    <location>
        <position position="52"/>
    </location>
</feature>
<accession>A0A392PGG2</accession>
<organism evidence="1 2">
    <name type="scientific">Trifolium medium</name>
    <dbReference type="NCBI Taxonomy" id="97028"/>
    <lineage>
        <taxon>Eukaryota</taxon>
        <taxon>Viridiplantae</taxon>
        <taxon>Streptophyta</taxon>
        <taxon>Embryophyta</taxon>
        <taxon>Tracheophyta</taxon>
        <taxon>Spermatophyta</taxon>
        <taxon>Magnoliopsida</taxon>
        <taxon>eudicotyledons</taxon>
        <taxon>Gunneridae</taxon>
        <taxon>Pentapetalae</taxon>
        <taxon>rosids</taxon>
        <taxon>fabids</taxon>
        <taxon>Fabales</taxon>
        <taxon>Fabaceae</taxon>
        <taxon>Papilionoideae</taxon>
        <taxon>50 kb inversion clade</taxon>
        <taxon>NPAAA clade</taxon>
        <taxon>Hologalegina</taxon>
        <taxon>IRL clade</taxon>
        <taxon>Trifolieae</taxon>
        <taxon>Trifolium</taxon>
    </lineage>
</organism>
<reference evidence="1 2" key="1">
    <citation type="journal article" date="2018" name="Front. Plant Sci.">
        <title>Red Clover (Trifolium pratense) and Zigzag Clover (T. medium) - A Picture of Genomic Similarities and Differences.</title>
        <authorList>
            <person name="Dluhosova J."/>
            <person name="Istvanek J."/>
            <person name="Nedelnik J."/>
            <person name="Repkova J."/>
        </authorList>
    </citation>
    <scope>NUCLEOTIDE SEQUENCE [LARGE SCALE GENOMIC DNA]</scope>
    <source>
        <strain evidence="2">cv. 10/8</strain>
        <tissue evidence="1">Leaf</tissue>
    </source>
</reference>
<protein>
    <submittedName>
        <fullName evidence="1">Ethylene response sensor 1</fullName>
    </submittedName>
</protein>
<proteinExistence type="predicted"/>
<dbReference type="EMBL" id="LXQA010077343">
    <property type="protein sequence ID" value="MCI10717.1"/>
    <property type="molecule type" value="Genomic_DNA"/>
</dbReference>
<evidence type="ECO:0000313" key="2">
    <source>
        <dbReference type="Proteomes" id="UP000265520"/>
    </source>
</evidence>
<evidence type="ECO:0000313" key="1">
    <source>
        <dbReference type="EMBL" id="MCI10717.1"/>
    </source>
</evidence>
<keyword evidence="2" id="KW-1185">Reference proteome</keyword>
<name>A0A392PGG2_9FABA</name>
<dbReference type="AlphaFoldDB" id="A0A392PGG2"/>
<dbReference type="Proteomes" id="UP000265520">
    <property type="component" value="Unassembled WGS sequence"/>
</dbReference>
<comment type="caution">
    <text evidence="1">The sequence shown here is derived from an EMBL/GenBank/DDBJ whole genome shotgun (WGS) entry which is preliminary data.</text>
</comment>
<sequence>MVLILPTDSARKWRDHELELVDVVADQTEPAESQQVAQKGRPSHVIMIPVIS</sequence>